<evidence type="ECO:0000256" key="2">
    <source>
        <dbReference type="PROSITE-ProRule" id="PRU00076"/>
    </source>
</evidence>
<dbReference type="RefSeq" id="XP_022239749.1">
    <property type="nucleotide sequence ID" value="XM_022384041.1"/>
</dbReference>
<proteinExistence type="predicted"/>
<dbReference type="InterPro" id="IPR001881">
    <property type="entry name" value="EGF-like_Ca-bd_dom"/>
</dbReference>
<dbReference type="Pfam" id="PF00008">
    <property type="entry name" value="EGF"/>
    <property type="match status" value="1"/>
</dbReference>
<dbReference type="InterPro" id="IPR000742">
    <property type="entry name" value="EGF"/>
</dbReference>
<dbReference type="CDD" id="cd00054">
    <property type="entry name" value="EGF_CA"/>
    <property type="match status" value="1"/>
</dbReference>
<dbReference type="SUPFAM" id="SSF57196">
    <property type="entry name" value="EGF/Laminin"/>
    <property type="match status" value="1"/>
</dbReference>
<dbReference type="SMART" id="SM00034">
    <property type="entry name" value="CLECT"/>
    <property type="match status" value="1"/>
</dbReference>
<dbReference type="InterPro" id="IPR016186">
    <property type="entry name" value="C-type_lectin-like/link_sf"/>
</dbReference>
<dbReference type="SMART" id="SM00181">
    <property type="entry name" value="EGF"/>
    <property type="match status" value="1"/>
</dbReference>
<reference evidence="6" key="1">
    <citation type="submission" date="2025-08" db="UniProtKB">
        <authorList>
            <consortium name="RefSeq"/>
        </authorList>
    </citation>
    <scope>IDENTIFICATION</scope>
    <source>
        <tissue evidence="6">Muscle</tissue>
    </source>
</reference>
<dbReference type="PRINTS" id="PR00010">
    <property type="entry name" value="EGFBLOOD"/>
</dbReference>
<dbReference type="CDD" id="cd00037">
    <property type="entry name" value="CLECT"/>
    <property type="match status" value="1"/>
</dbReference>
<name>A0ABM1S7Z4_LIMPO</name>
<sequence>MKEPTTGRTGTFFTVVSLIHCCHMCVKDDLCIGIGYSASFRKCQLLSTISESGFIDNVYYDVWVNKLSCTENPCKNGATCLDDSSGLYKCICLFGFTGYNCETPPVGYQFHSTSYFKYYSIGKTEPDAEASCNAEGARLAKIPDLATHQFLKSLILEDTWIGVLFNNGQWQYEPTGFNNWAPLEPTGNGLCTYMWSLHNFQWDDCPCTTTFHYLCEIKIQ</sequence>
<protein>
    <submittedName>
        <fullName evidence="6">Brevican core protein-like</fullName>
    </submittedName>
</protein>
<feature type="disulfide bond" evidence="2">
    <location>
        <begin position="92"/>
        <end position="101"/>
    </location>
</feature>
<dbReference type="InterPro" id="IPR001304">
    <property type="entry name" value="C-type_lectin-like"/>
</dbReference>
<dbReference type="PROSITE" id="PS00022">
    <property type="entry name" value="EGF_1"/>
    <property type="match status" value="1"/>
</dbReference>
<dbReference type="PROSITE" id="PS50026">
    <property type="entry name" value="EGF_3"/>
    <property type="match status" value="1"/>
</dbReference>
<keyword evidence="2" id="KW-0245">EGF-like domain</keyword>
<dbReference type="InterPro" id="IPR016187">
    <property type="entry name" value="CTDL_fold"/>
</dbReference>
<comment type="caution">
    <text evidence="2">Lacks conserved residue(s) required for the propagation of feature annotation.</text>
</comment>
<evidence type="ECO:0000259" key="3">
    <source>
        <dbReference type="PROSITE" id="PS50026"/>
    </source>
</evidence>
<keyword evidence="1 2" id="KW-1015">Disulfide bond</keyword>
<gene>
    <name evidence="6" type="primary">LOC111085447</name>
</gene>
<evidence type="ECO:0000313" key="5">
    <source>
        <dbReference type="Proteomes" id="UP000694941"/>
    </source>
</evidence>
<dbReference type="GeneID" id="111085447"/>
<dbReference type="Proteomes" id="UP000694941">
    <property type="component" value="Unplaced"/>
</dbReference>
<dbReference type="PROSITE" id="PS01186">
    <property type="entry name" value="EGF_2"/>
    <property type="match status" value="1"/>
</dbReference>
<evidence type="ECO:0000313" key="6">
    <source>
        <dbReference type="RefSeq" id="XP_022239749.1"/>
    </source>
</evidence>
<feature type="domain" description="C-type lectin" evidence="4">
    <location>
        <begin position="110"/>
        <end position="216"/>
    </location>
</feature>
<accession>A0ABM1S7Z4</accession>
<dbReference type="SUPFAM" id="SSF56436">
    <property type="entry name" value="C-type lectin-like"/>
    <property type="match status" value="1"/>
</dbReference>
<dbReference type="PANTHER" id="PTHR22801">
    <property type="entry name" value="LITHOSTATHINE"/>
    <property type="match status" value="1"/>
</dbReference>
<evidence type="ECO:0000259" key="4">
    <source>
        <dbReference type="PROSITE" id="PS50041"/>
    </source>
</evidence>
<dbReference type="SMART" id="SM00179">
    <property type="entry name" value="EGF_CA"/>
    <property type="match status" value="1"/>
</dbReference>
<keyword evidence="5" id="KW-1185">Reference proteome</keyword>
<dbReference type="Pfam" id="PF00059">
    <property type="entry name" value="Lectin_C"/>
    <property type="match status" value="1"/>
</dbReference>
<dbReference type="PANTHER" id="PTHR22801:SF63">
    <property type="entry name" value="C-TYPE LECTIN DOMAIN-CONTAINING PROTEIN"/>
    <property type="match status" value="1"/>
</dbReference>
<evidence type="ECO:0000256" key="1">
    <source>
        <dbReference type="ARBA" id="ARBA00023157"/>
    </source>
</evidence>
<dbReference type="Gene3D" id="3.10.100.10">
    <property type="entry name" value="Mannose-Binding Protein A, subunit A"/>
    <property type="match status" value="1"/>
</dbReference>
<feature type="domain" description="EGF-like" evidence="3">
    <location>
        <begin position="65"/>
        <end position="102"/>
    </location>
</feature>
<organism evidence="5 6">
    <name type="scientific">Limulus polyphemus</name>
    <name type="common">Atlantic horseshoe crab</name>
    <dbReference type="NCBI Taxonomy" id="6850"/>
    <lineage>
        <taxon>Eukaryota</taxon>
        <taxon>Metazoa</taxon>
        <taxon>Ecdysozoa</taxon>
        <taxon>Arthropoda</taxon>
        <taxon>Chelicerata</taxon>
        <taxon>Merostomata</taxon>
        <taxon>Xiphosura</taxon>
        <taxon>Limulidae</taxon>
        <taxon>Limulus</taxon>
    </lineage>
</organism>
<dbReference type="InterPro" id="IPR050801">
    <property type="entry name" value="Ca-Dep_Lectins_ImmuneDev"/>
</dbReference>
<dbReference type="PROSITE" id="PS50041">
    <property type="entry name" value="C_TYPE_LECTIN_2"/>
    <property type="match status" value="1"/>
</dbReference>
<dbReference type="Gene3D" id="2.10.25.10">
    <property type="entry name" value="Laminin"/>
    <property type="match status" value="1"/>
</dbReference>